<evidence type="ECO:0000313" key="2">
    <source>
        <dbReference type="Proteomes" id="UP001234297"/>
    </source>
</evidence>
<keyword evidence="2" id="KW-1185">Reference proteome</keyword>
<sequence>MAEKARNPSILLILVVLCLFSSGGFGLGAAAAARVSGFKAQLQHFKEMDSQKPLVFEEKTVEDKAMDSQRSFNVNFRGGGVPSPGVGH</sequence>
<protein>
    <submittedName>
        <fullName evidence="1">Uncharacterized protein</fullName>
    </submittedName>
</protein>
<gene>
    <name evidence="1" type="ORF">MRB53_000773</name>
</gene>
<accession>A0ACC2MQR6</accession>
<proteinExistence type="predicted"/>
<dbReference type="EMBL" id="CM056809">
    <property type="protein sequence ID" value="KAJ8647750.1"/>
    <property type="molecule type" value="Genomic_DNA"/>
</dbReference>
<organism evidence="1 2">
    <name type="scientific">Persea americana</name>
    <name type="common">Avocado</name>
    <dbReference type="NCBI Taxonomy" id="3435"/>
    <lineage>
        <taxon>Eukaryota</taxon>
        <taxon>Viridiplantae</taxon>
        <taxon>Streptophyta</taxon>
        <taxon>Embryophyta</taxon>
        <taxon>Tracheophyta</taxon>
        <taxon>Spermatophyta</taxon>
        <taxon>Magnoliopsida</taxon>
        <taxon>Magnoliidae</taxon>
        <taxon>Laurales</taxon>
        <taxon>Lauraceae</taxon>
        <taxon>Persea</taxon>
    </lineage>
</organism>
<dbReference type="Proteomes" id="UP001234297">
    <property type="component" value="Chromosome 1"/>
</dbReference>
<reference evidence="1 2" key="1">
    <citation type="journal article" date="2022" name="Hortic Res">
        <title>A haplotype resolved chromosomal level avocado genome allows analysis of novel avocado genes.</title>
        <authorList>
            <person name="Nath O."/>
            <person name="Fletcher S.J."/>
            <person name="Hayward A."/>
            <person name="Shaw L.M."/>
            <person name="Masouleh A.K."/>
            <person name="Furtado A."/>
            <person name="Henry R.J."/>
            <person name="Mitter N."/>
        </authorList>
    </citation>
    <scope>NUCLEOTIDE SEQUENCE [LARGE SCALE GENOMIC DNA]</scope>
    <source>
        <strain evidence="2">cv. Hass</strain>
    </source>
</reference>
<name>A0ACC2MQR6_PERAE</name>
<evidence type="ECO:0000313" key="1">
    <source>
        <dbReference type="EMBL" id="KAJ8647750.1"/>
    </source>
</evidence>
<comment type="caution">
    <text evidence="1">The sequence shown here is derived from an EMBL/GenBank/DDBJ whole genome shotgun (WGS) entry which is preliminary data.</text>
</comment>